<comment type="caution">
    <text evidence="2">The sequence shown here is derived from an EMBL/GenBank/DDBJ whole genome shotgun (WGS) entry which is preliminary data.</text>
</comment>
<evidence type="ECO:0008006" key="4">
    <source>
        <dbReference type="Google" id="ProtNLM"/>
    </source>
</evidence>
<keyword evidence="1" id="KW-0732">Signal</keyword>
<protein>
    <recommendedName>
        <fullName evidence="4">Outer membrane protein assembly factor BamE</fullName>
    </recommendedName>
</protein>
<dbReference type="PROSITE" id="PS51257">
    <property type="entry name" value="PROKAR_LIPOPROTEIN"/>
    <property type="match status" value="1"/>
</dbReference>
<name>A0A2N6CUI2_9GAMM</name>
<reference evidence="2 3" key="1">
    <citation type="submission" date="2017-11" db="EMBL/GenBank/DDBJ databases">
        <title>Genome-resolved metagenomics identifies genetic mobility, metabolic interactions, and unexpected diversity in perchlorate-reducing communities.</title>
        <authorList>
            <person name="Barnum T.P."/>
            <person name="Figueroa I.A."/>
            <person name="Carlstrom C.I."/>
            <person name="Lucas L.N."/>
            <person name="Engelbrektson A.L."/>
            <person name="Coates J.D."/>
        </authorList>
    </citation>
    <scope>NUCLEOTIDE SEQUENCE [LARGE SCALE GENOMIC DNA]</scope>
    <source>
        <strain evidence="2">BM301</strain>
    </source>
</reference>
<feature type="chain" id="PRO_5014788725" description="Outer membrane protein assembly factor BamE" evidence="1">
    <location>
        <begin position="23"/>
        <end position="156"/>
    </location>
</feature>
<organism evidence="2 3">
    <name type="scientific">Sedimenticola selenatireducens</name>
    <dbReference type="NCBI Taxonomy" id="191960"/>
    <lineage>
        <taxon>Bacteria</taxon>
        <taxon>Pseudomonadati</taxon>
        <taxon>Pseudomonadota</taxon>
        <taxon>Gammaproteobacteria</taxon>
        <taxon>Chromatiales</taxon>
        <taxon>Sedimenticolaceae</taxon>
        <taxon>Sedimenticola</taxon>
    </lineage>
</organism>
<evidence type="ECO:0000313" key="2">
    <source>
        <dbReference type="EMBL" id="PLX60826.1"/>
    </source>
</evidence>
<gene>
    <name evidence="2" type="ORF">C0630_15515</name>
</gene>
<accession>A0A2N6CUI2</accession>
<sequence length="156" mass="18204">MKKRTMVILGLCLLVLAGCASVQERRDRRIAENRELFDSFPEEIQAQVRQGSVEVGFTRDMVRLAWGPPDHVFTRVTKERRATIWGYTRTRYYPYRDRMSIPVYFIDGNGRRRIRYHSVWINSETQEEYTVARVEFVKGEVIGVEQLLTDGAADAL</sequence>
<dbReference type="Proteomes" id="UP000235015">
    <property type="component" value="Unassembled WGS sequence"/>
</dbReference>
<evidence type="ECO:0000256" key="1">
    <source>
        <dbReference type="SAM" id="SignalP"/>
    </source>
</evidence>
<evidence type="ECO:0000313" key="3">
    <source>
        <dbReference type="Proteomes" id="UP000235015"/>
    </source>
</evidence>
<dbReference type="EMBL" id="PKUN01000023">
    <property type="protein sequence ID" value="PLX60826.1"/>
    <property type="molecule type" value="Genomic_DNA"/>
</dbReference>
<proteinExistence type="predicted"/>
<dbReference type="AlphaFoldDB" id="A0A2N6CUI2"/>
<feature type="signal peptide" evidence="1">
    <location>
        <begin position="1"/>
        <end position="22"/>
    </location>
</feature>
<dbReference type="RefSeq" id="WP_273440452.1">
    <property type="nucleotide sequence ID" value="NZ_CAXXYC010000004.1"/>
</dbReference>